<protein>
    <submittedName>
        <fullName evidence="1">Uncharacterized protein</fullName>
    </submittedName>
</protein>
<dbReference type="HOGENOM" id="CLU_1214716_0_0_1"/>
<sequence>MSVADFNTLCNAMARFKGHSPSINGMVRQFEGDLKLTNRPPSPPIIGQSMRFRDLRGVDIFDVAILPSTNIFPNDNGGSTMDPESSVHKPHSMFVLSSTVQDPPQAPKAIKPSLGFQSAPANQVKIDDRKERRACKRYFQKLEGQMAGINLETDLVKLEHLYFELKEMLERTQKIFLSLDAERNQVVAIAEKDYLKDIIPGCTTYMRLIKRRADVLHRSQNQAERANL</sequence>
<comment type="caution">
    <text evidence="1">The sequence shown here is derived from an EMBL/GenBank/DDBJ whole genome shotgun (WGS) entry which is preliminary data.</text>
</comment>
<organism evidence="1 2">
    <name type="scientific">Dactylellina haptotyla (strain CBS 200.50)</name>
    <name type="common">Nematode-trapping fungus</name>
    <name type="synonym">Monacrosporium haptotylum</name>
    <dbReference type="NCBI Taxonomy" id="1284197"/>
    <lineage>
        <taxon>Eukaryota</taxon>
        <taxon>Fungi</taxon>
        <taxon>Dikarya</taxon>
        <taxon>Ascomycota</taxon>
        <taxon>Pezizomycotina</taxon>
        <taxon>Orbiliomycetes</taxon>
        <taxon>Orbiliales</taxon>
        <taxon>Orbiliaceae</taxon>
        <taxon>Dactylellina</taxon>
    </lineage>
</organism>
<accession>S7ZXZ0</accession>
<gene>
    <name evidence="1" type="ORF">H072_11342</name>
</gene>
<reference evidence="2" key="2">
    <citation type="submission" date="2013-04" db="EMBL/GenBank/DDBJ databases">
        <title>Genomic mechanisms accounting for the adaptation to parasitism in nematode-trapping fungi.</title>
        <authorList>
            <person name="Ahren D.G."/>
        </authorList>
    </citation>
    <scope>NUCLEOTIDE SEQUENCE [LARGE SCALE GENOMIC DNA]</scope>
    <source>
        <strain evidence="2">CBS 200.50</strain>
    </source>
</reference>
<reference evidence="1 2" key="1">
    <citation type="journal article" date="2013" name="PLoS Genet.">
        <title>Genomic mechanisms accounting for the adaptation to parasitism in nematode-trapping fungi.</title>
        <authorList>
            <person name="Meerupati T."/>
            <person name="Andersson K.M."/>
            <person name="Friman E."/>
            <person name="Kumar D."/>
            <person name="Tunlid A."/>
            <person name="Ahren D."/>
        </authorList>
    </citation>
    <scope>NUCLEOTIDE SEQUENCE [LARGE SCALE GENOMIC DNA]</scope>
    <source>
        <strain evidence="1 2">CBS 200.50</strain>
    </source>
</reference>
<keyword evidence="2" id="KW-1185">Reference proteome</keyword>
<proteinExistence type="predicted"/>
<dbReference type="Proteomes" id="UP000015100">
    <property type="component" value="Unassembled WGS sequence"/>
</dbReference>
<dbReference type="AlphaFoldDB" id="S7ZXZ0"/>
<dbReference type="EMBL" id="AQGS01001196">
    <property type="protein sequence ID" value="EPS35299.1"/>
    <property type="molecule type" value="Genomic_DNA"/>
</dbReference>
<evidence type="ECO:0000313" key="2">
    <source>
        <dbReference type="Proteomes" id="UP000015100"/>
    </source>
</evidence>
<evidence type="ECO:0000313" key="1">
    <source>
        <dbReference type="EMBL" id="EPS35299.1"/>
    </source>
</evidence>
<name>S7ZXZ0_DACHA</name>